<organism evidence="1 2">
    <name type="scientific">Vibrio hepatarius</name>
    <dbReference type="NCBI Taxonomy" id="171383"/>
    <lineage>
        <taxon>Bacteria</taxon>
        <taxon>Pseudomonadati</taxon>
        <taxon>Pseudomonadota</taxon>
        <taxon>Gammaproteobacteria</taxon>
        <taxon>Vibrionales</taxon>
        <taxon>Vibrionaceae</taxon>
        <taxon>Vibrio</taxon>
        <taxon>Vibrio oreintalis group</taxon>
    </lineage>
</organism>
<dbReference type="PANTHER" id="PTHR34290:SF2">
    <property type="entry name" value="OS04G0668800 PROTEIN"/>
    <property type="match status" value="1"/>
</dbReference>
<proteinExistence type="predicted"/>
<gene>
    <name evidence="1" type="ORF">AKJ31_11775</name>
</gene>
<reference evidence="2" key="1">
    <citation type="submission" date="2015-08" db="EMBL/GenBank/DDBJ databases">
        <title>Vibrio galatheae sp. nov., a novel member of the Vibrionaceae family isolated from the Solomon Islands.</title>
        <authorList>
            <person name="Giubergia S."/>
            <person name="Machado H."/>
            <person name="Mateiu R.V."/>
            <person name="Gram L."/>
        </authorList>
    </citation>
    <scope>NUCLEOTIDE SEQUENCE [LARGE SCALE GENOMIC DNA]</scope>
    <source>
        <strain evidence="2">DSM 19134</strain>
    </source>
</reference>
<dbReference type="InterPro" id="IPR036249">
    <property type="entry name" value="Thioredoxin-like_sf"/>
</dbReference>
<comment type="caution">
    <text evidence="1">The sequence shown here is derived from an EMBL/GenBank/DDBJ whole genome shotgun (WGS) entry which is preliminary data.</text>
</comment>
<dbReference type="InterPro" id="IPR044691">
    <property type="entry name" value="DCC1_Trx"/>
</dbReference>
<dbReference type="EMBL" id="LHPI01000009">
    <property type="protein sequence ID" value="KOO07558.1"/>
    <property type="molecule type" value="Genomic_DNA"/>
</dbReference>
<accession>A0A0M0I0X7</accession>
<keyword evidence="2" id="KW-1185">Reference proteome</keyword>
<dbReference type="GO" id="GO:0015035">
    <property type="term" value="F:protein-disulfide reductase activity"/>
    <property type="evidence" value="ECO:0007669"/>
    <property type="project" value="InterPro"/>
</dbReference>
<dbReference type="PANTHER" id="PTHR34290">
    <property type="entry name" value="SI:CH73-390P7.2"/>
    <property type="match status" value="1"/>
</dbReference>
<protein>
    <submittedName>
        <fullName evidence="1">Redox protein</fullName>
    </submittedName>
</protein>
<dbReference type="Proteomes" id="UP000037530">
    <property type="component" value="Unassembled WGS sequence"/>
</dbReference>
<sequence length="127" mass="14990">MKNLTIFYDGTCPICAREMRALKQYDKANRIILVDIFHPDFEHYPQIDAQEAATILHALDENHRLWLGLDVTYQAWKLVGKGWLYAPLRWPLIKPFADWAYLRFANNRYTVSKWILGSRKCDNNQCS</sequence>
<dbReference type="RefSeq" id="WP_053409297.1">
    <property type="nucleotide sequence ID" value="NZ_DAIPHI010000004.1"/>
</dbReference>
<dbReference type="OrthoDB" id="5294764at2"/>
<dbReference type="InterPro" id="IPR007263">
    <property type="entry name" value="DCC1-like"/>
</dbReference>
<dbReference type="AlphaFoldDB" id="A0A0M0I0X7"/>
<dbReference type="PATRIC" id="fig|171383.3.peg.2406"/>
<dbReference type="Pfam" id="PF04134">
    <property type="entry name" value="DCC1-like"/>
    <property type="match status" value="1"/>
</dbReference>
<dbReference type="SUPFAM" id="SSF52833">
    <property type="entry name" value="Thioredoxin-like"/>
    <property type="match status" value="1"/>
</dbReference>
<evidence type="ECO:0000313" key="2">
    <source>
        <dbReference type="Proteomes" id="UP000037530"/>
    </source>
</evidence>
<evidence type="ECO:0000313" key="1">
    <source>
        <dbReference type="EMBL" id="KOO07558.1"/>
    </source>
</evidence>
<name>A0A0M0I0X7_9VIBR</name>
<dbReference type="Gene3D" id="3.40.30.10">
    <property type="entry name" value="Glutaredoxin"/>
    <property type="match status" value="1"/>
</dbReference>